<evidence type="ECO:0000313" key="1">
    <source>
        <dbReference type="EMBL" id="ART31865.1"/>
    </source>
</evidence>
<organism evidence="1">
    <name type="scientific">Utricularia reniformis</name>
    <dbReference type="NCBI Taxonomy" id="192314"/>
    <lineage>
        <taxon>Eukaryota</taxon>
        <taxon>Viridiplantae</taxon>
        <taxon>Streptophyta</taxon>
        <taxon>Embryophyta</taxon>
        <taxon>Tracheophyta</taxon>
        <taxon>Spermatophyta</taxon>
        <taxon>Magnoliopsida</taxon>
        <taxon>eudicotyledons</taxon>
        <taxon>Gunneridae</taxon>
        <taxon>Pentapetalae</taxon>
        <taxon>asterids</taxon>
        <taxon>lamiids</taxon>
        <taxon>Lamiales</taxon>
        <taxon>Lentibulariaceae</taxon>
        <taxon>Utricularia</taxon>
    </lineage>
</organism>
<dbReference type="EMBL" id="KY774314">
    <property type="protein sequence ID" value="ART31865.1"/>
    <property type="molecule type" value="Genomic_DNA"/>
</dbReference>
<gene>
    <name evidence="1" type="ORF">AEK19_MT1683</name>
</gene>
<name>A0A1Y0B351_9LAMI</name>
<accession>A0A1Y0B351</accession>
<reference evidence="1" key="1">
    <citation type="submission" date="2017-03" db="EMBL/GenBank/DDBJ databases">
        <title>The mitochondrial genome of the carnivorous plant Utricularia reniformis (Lentibulariaceae): structure, comparative analysis and evolutionary landmarks.</title>
        <authorList>
            <person name="Silva S.R."/>
            <person name="Alvarenga D.O."/>
            <person name="Michael T.P."/>
            <person name="Miranda V.F.O."/>
            <person name="Varani A.M."/>
        </authorList>
    </citation>
    <scope>NUCLEOTIDE SEQUENCE</scope>
</reference>
<proteinExistence type="predicted"/>
<keyword evidence="1" id="KW-0496">Mitochondrion</keyword>
<geneLocation type="mitochondrion" evidence="1"/>
<dbReference type="AlphaFoldDB" id="A0A1Y0B351"/>
<sequence>MAKGHPFNARWMDGFQRIVLVQERNKSISCRSLWFGMKRNLFFSVIIVTWRVYRAQVRGTVSHMCSTVYAATELQNPS</sequence>
<protein>
    <submittedName>
        <fullName evidence="1">Uncharacterized protein</fullName>
    </submittedName>
</protein>